<dbReference type="InterPro" id="IPR016039">
    <property type="entry name" value="Thiolase-like"/>
</dbReference>
<dbReference type="InterPro" id="IPR049900">
    <property type="entry name" value="PKS_mFAS_DH"/>
</dbReference>
<dbReference type="SMART" id="SM01294">
    <property type="entry name" value="PKS_PP_betabranch"/>
    <property type="match status" value="2"/>
</dbReference>
<organism evidence="10 11">
    <name type="scientific">Gordonia effusa NBRC 100432</name>
    <dbReference type="NCBI Taxonomy" id="1077974"/>
    <lineage>
        <taxon>Bacteria</taxon>
        <taxon>Bacillati</taxon>
        <taxon>Actinomycetota</taxon>
        <taxon>Actinomycetes</taxon>
        <taxon>Mycobacteriales</taxon>
        <taxon>Gordoniaceae</taxon>
        <taxon>Gordonia</taxon>
    </lineage>
</organism>
<dbReference type="GO" id="GO:0031177">
    <property type="term" value="F:phosphopantetheine binding"/>
    <property type="evidence" value="ECO:0007669"/>
    <property type="project" value="InterPro"/>
</dbReference>
<dbReference type="CDD" id="cd08956">
    <property type="entry name" value="KR_3_FAS_SDR_x"/>
    <property type="match status" value="1"/>
</dbReference>
<dbReference type="FunFam" id="3.40.47.10:FF:000019">
    <property type="entry name" value="Polyketide synthase type I"/>
    <property type="match status" value="1"/>
</dbReference>
<dbReference type="Gene3D" id="3.40.47.10">
    <property type="match status" value="2"/>
</dbReference>
<evidence type="ECO:0000313" key="11">
    <source>
        <dbReference type="Proteomes" id="UP000035034"/>
    </source>
</evidence>
<reference evidence="10 11" key="1">
    <citation type="submission" date="2011-12" db="EMBL/GenBank/DDBJ databases">
        <title>Whole genome shotgun sequence of Gordonia effusa NBRC 100432.</title>
        <authorList>
            <person name="Yoshida I."/>
            <person name="Takarada H."/>
            <person name="Hosoyama A."/>
            <person name="Tsuchikane K."/>
            <person name="Katsumata H."/>
            <person name="Yamazaki S."/>
            <person name="Fujita N."/>
        </authorList>
    </citation>
    <scope>NUCLEOTIDE SEQUENCE [LARGE SCALE GENOMIC DNA]</scope>
    <source>
        <strain evidence="10 11">NBRC 100432</strain>
    </source>
</reference>
<dbReference type="PANTHER" id="PTHR43775:SF51">
    <property type="entry name" value="INACTIVE PHENOLPHTHIOCEROL SYNTHESIS POLYKETIDE SYNTHASE TYPE I PKS1-RELATED"/>
    <property type="match status" value="1"/>
</dbReference>
<feature type="region of interest" description="Disordered" evidence="6">
    <location>
        <begin position="2589"/>
        <end position="2621"/>
    </location>
</feature>
<keyword evidence="4" id="KW-0012">Acyltransferase</keyword>
<dbReference type="InterPro" id="IPR014031">
    <property type="entry name" value="Ketoacyl_synth_C"/>
</dbReference>
<feature type="active site" description="Proton donor; for dehydratase activity" evidence="5">
    <location>
        <position position="2093"/>
    </location>
</feature>
<keyword evidence="11" id="KW-1185">Reference proteome</keyword>
<evidence type="ECO:0000256" key="1">
    <source>
        <dbReference type="ARBA" id="ARBA00022450"/>
    </source>
</evidence>
<feature type="domain" description="Ketosynthase family 3 (KS3)" evidence="8">
    <location>
        <begin position="1003"/>
        <end position="1429"/>
    </location>
</feature>
<keyword evidence="2" id="KW-0597">Phosphoprotein</keyword>
<dbReference type="Proteomes" id="UP000035034">
    <property type="component" value="Unassembled WGS sequence"/>
</dbReference>
<dbReference type="EMBL" id="BAEH01000125">
    <property type="protein sequence ID" value="GAB20714.1"/>
    <property type="molecule type" value="Genomic_DNA"/>
</dbReference>
<evidence type="ECO:0000259" key="9">
    <source>
        <dbReference type="PROSITE" id="PS52019"/>
    </source>
</evidence>
<feature type="region of interest" description="Disordered" evidence="6">
    <location>
        <begin position="2014"/>
        <end position="2038"/>
    </location>
</feature>
<dbReference type="SMART" id="SM00823">
    <property type="entry name" value="PKS_PP"/>
    <property type="match status" value="2"/>
</dbReference>
<dbReference type="SUPFAM" id="SSF52151">
    <property type="entry name" value="FabD/lysophospholipase-like"/>
    <property type="match status" value="2"/>
</dbReference>
<dbReference type="Gene3D" id="3.40.366.10">
    <property type="entry name" value="Malonyl-Coenzyme A Acyl Carrier Protein, domain 2"/>
    <property type="match status" value="2"/>
</dbReference>
<dbReference type="InterPro" id="IPR009081">
    <property type="entry name" value="PP-bd_ACP"/>
</dbReference>
<feature type="domain" description="Ketosynthase family 3 (KS3)" evidence="8">
    <location>
        <begin position="19"/>
        <end position="424"/>
    </location>
</feature>
<feature type="domain" description="PKS/mFAS DH" evidence="9">
    <location>
        <begin position="1899"/>
        <end position="2170"/>
    </location>
</feature>
<dbReference type="Pfam" id="PF21089">
    <property type="entry name" value="PKS_DH_N"/>
    <property type="match status" value="1"/>
</dbReference>
<dbReference type="InterPro" id="IPR057326">
    <property type="entry name" value="KR_dom"/>
</dbReference>
<dbReference type="Pfam" id="PF16197">
    <property type="entry name" value="KAsynt_C_assoc"/>
    <property type="match status" value="2"/>
</dbReference>
<dbReference type="Gene3D" id="1.10.1200.10">
    <property type="entry name" value="ACP-like"/>
    <property type="match status" value="2"/>
</dbReference>
<dbReference type="InterPro" id="IPR016035">
    <property type="entry name" value="Acyl_Trfase/lysoPLipase"/>
</dbReference>
<feature type="region of interest" description="Disordered" evidence="6">
    <location>
        <begin position="981"/>
        <end position="1001"/>
    </location>
</feature>
<dbReference type="InterPro" id="IPR036291">
    <property type="entry name" value="NAD(P)-bd_dom_sf"/>
</dbReference>
<feature type="compositionally biased region" description="Basic and acidic residues" evidence="6">
    <location>
        <begin position="897"/>
        <end position="909"/>
    </location>
</feature>
<dbReference type="InterPro" id="IPR032821">
    <property type="entry name" value="PKS_assoc"/>
</dbReference>
<feature type="domain" description="Carrier" evidence="7">
    <location>
        <begin position="909"/>
        <end position="983"/>
    </location>
</feature>
<dbReference type="InterPro" id="IPR001227">
    <property type="entry name" value="Ac_transferase_dom_sf"/>
</dbReference>
<dbReference type="GO" id="GO:0004312">
    <property type="term" value="F:fatty acid synthase activity"/>
    <property type="evidence" value="ECO:0007669"/>
    <property type="project" value="TreeGrafter"/>
</dbReference>
<feature type="compositionally biased region" description="Polar residues" evidence="6">
    <location>
        <begin position="2026"/>
        <end position="2035"/>
    </location>
</feature>
<dbReference type="PROSITE" id="PS52004">
    <property type="entry name" value="KS3_2"/>
    <property type="match status" value="2"/>
</dbReference>
<keyword evidence="1" id="KW-0596">Phosphopantetheine</keyword>
<dbReference type="eggNOG" id="COG3321">
    <property type="taxonomic scope" value="Bacteria"/>
</dbReference>
<dbReference type="InterPro" id="IPR013968">
    <property type="entry name" value="PKS_KR"/>
</dbReference>
<evidence type="ECO:0000256" key="5">
    <source>
        <dbReference type="PROSITE-ProRule" id="PRU01363"/>
    </source>
</evidence>
<dbReference type="GO" id="GO:0006633">
    <property type="term" value="P:fatty acid biosynthetic process"/>
    <property type="evidence" value="ECO:0007669"/>
    <property type="project" value="InterPro"/>
</dbReference>
<protein>
    <submittedName>
        <fullName evidence="10">Putative polyketide synthase</fullName>
    </submittedName>
</protein>
<evidence type="ECO:0000256" key="6">
    <source>
        <dbReference type="SAM" id="MobiDB-lite"/>
    </source>
</evidence>
<dbReference type="InterPro" id="IPR020841">
    <property type="entry name" value="PKS_Beta-ketoAc_synthase_dom"/>
</dbReference>
<dbReference type="InterPro" id="IPR006162">
    <property type="entry name" value="Ppantetheine_attach_site"/>
</dbReference>
<dbReference type="PROSITE" id="PS50075">
    <property type="entry name" value="CARRIER"/>
    <property type="match status" value="2"/>
</dbReference>
<dbReference type="InterPro" id="IPR020807">
    <property type="entry name" value="PKS_DH"/>
</dbReference>
<dbReference type="InterPro" id="IPR042104">
    <property type="entry name" value="PKS_dehydratase_sf"/>
</dbReference>
<dbReference type="Pfam" id="PF14765">
    <property type="entry name" value="PS-DH"/>
    <property type="match status" value="1"/>
</dbReference>
<dbReference type="InterPro" id="IPR049552">
    <property type="entry name" value="PKS_DH_N"/>
</dbReference>
<dbReference type="Gene3D" id="3.10.129.110">
    <property type="entry name" value="Polyketide synthase dehydratase"/>
    <property type="match status" value="1"/>
</dbReference>
<keyword evidence="3" id="KW-0808">Transferase</keyword>
<feature type="domain" description="Carrier" evidence="7">
    <location>
        <begin position="2622"/>
        <end position="2697"/>
    </location>
</feature>
<evidence type="ECO:0000256" key="2">
    <source>
        <dbReference type="ARBA" id="ARBA00022553"/>
    </source>
</evidence>
<dbReference type="Pfam" id="PF00698">
    <property type="entry name" value="Acyl_transf_1"/>
    <property type="match status" value="2"/>
</dbReference>
<feature type="region of interest" description="N-terminal hotdog fold" evidence="5">
    <location>
        <begin position="1899"/>
        <end position="2020"/>
    </location>
</feature>
<dbReference type="SMART" id="SM00822">
    <property type="entry name" value="PKS_KR"/>
    <property type="match status" value="1"/>
</dbReference>
<dbReference type="SMART" id="SM00826">
    <property type="entry name" value="PKS_DH"/>
    <property type="match status" value="1"/>
</dbReference>
<feature type="region of interest" description="C-terminal hotdog fold" evidence="5">
    <location>
        <begin position="2034"/>
        <end position="2170"/>
    </location>
</feature>
<evidence type="ECO:0000256" key="3">
    <source>
        <dbReference type="ARBA" id="ARBA00022679"/>
    </source>
</evidence>
<dbReference type="InterPro" id="IPR050091">
    <property type="entry name" value="PKS_NRPS_Biosynth_Enz"/>
</dbReference>
<name>H0R6L3_9ACTN</name>
<gene>
    <name evidence="10" type="ORF">GOEFS_125_00030</name>
</gene>
<evidence type="ECO:0000256" key="4">
    <source>
        <dbReference type="ARBA" id="ARBA00023315"/>
    </source>
</evidence>
<dbReference type="CDD" id="cd00833">
    <property type="entry name" value="PKS"/>
    <property type="match status" value="2"/>
</dbReference>
<dbReference type="Pfam" id="PF02801">
    <property type="entry name" value="Ketoacyl-synt_C"/>
    <property type="match status" value="2"/>
</dbReference>
<proteinExistence type="predicted"/>
<dbReference type="GO" id="GO:0004315">
    <property type="term" value="F:3-oxoacyl-[acyl-carrier-protein] synthase activity"/>
    <property type="evidence" value="ECO:0007669"/>
    <property type="project" value="InterPro"/>
</dbReference>
<dbReference type="Gene3D" id="3.40.50.720">
    <property type="entry name" value="NAD(P)-binding Rossmann-like Domain"/>
    <property type="match status" value="1"/>
</dbReference>
<feature type="active site" description="Proton acceptor; for dehydratase activity" evidence="5">
    <location>
        <position position="1930"/>
    </location>
</feature>
<evidence type="ECO:0000259" key="8">
    <source>
        <dbReference type="PROSITE" id="PS52004"/>
    </source>
</evidence>
<dbReference type="Gene3D" id="3.30.70.3290">
    <property type="match status" value="2"/>
</dbReference>
<dbReference type="Pfam" id="PF00109">
    <property type="entry name" value="ketoacyl-synt"/>
    <property type="match status" value="2"/>
</dbReference>
<feature type="region of interest" description="Disordered" evidence="6">
    <location>
        <begin position="880"/>
        <end position="909"/>
    </location>
</feature>
<dbReference type="PROSITE" id="PS00606">
    <property type="entry name" value="KS3_1"/>
    <property type="match status" value="1"/>
</dbReference>
<sequence length="2783" mass="292310">MSTQPGHAGIAGAPGVSPRVDVAIVGIGCRLPGASTPDALWELLSAERSSIGESELHGRPGGFFSAHDQMDADFFGISAAEAAATDPQQRLMLELAWETIENSRTSPHDLAGKNVGVFVGAMHGDYENLMTSAVATPPRHSLVGLNRGMLANRISHFLGLRGPSLTVDTGQSSSLCAVHLAVHSIRRGECSEALAGGVNLALSQRETQTAEMFGALSPDNLCHVFDAEANGYARGEGGAVIRLKPLAAALASGDHVYAVIAGSAMNSDGSTERGLTTPSVIGQSDVLEAALRDAQVAPSDVDYVELHGTGTPVGDPIEARAIGKVFGAEIRRTGPLLVGSVKTNIGHLEAAAGVAGLIKVALSLNAAVVPASLNFENPNPDIAFRELQIEVVDSVRSLPRGPQTFAGVSSFGMGGTNCHVVLAAAPPIPTYATAEPSATEPSASPVGLPLVVTAASDTSLRNRAATLANLCSTGVRPDLGELAYSLIATRARHDQRAIVIASGLEDARAGFEALARGSNDRVISGRVRRARSGQAGLSAFAFPGQGSQRPGMARELYRSDTRFAWHLDTVLDALEPNVDGDLRNLLIGTEVTEAIHRTEFAQPALFAIELSWFRLLRDHGVEPNYLIGHSVGELTAACASEVLDLTDAAHLVAERGRLMQSATADGAMLAVSAPEATVRKSLDGIPGLEIAAVNSDVSTVVSGNRAAVIILADHLTRLEYKTTLLKVSHAFHSAHMEPAAQEFRKILQDITFHEPRIPIVSTMTGSPLTEADLRDRSYFAEQLRGAVRFRDGISHLIDSGVTCIVEAGPGSALSGAIRTTAGDRVQTVPVQRQDHSDVIRTLAELDCAGLPVSWHEFVSPQRRISLPLYPFDRTSHWFIGDTSPGNTSSRQPSTTRKNHDETRPPAIAHRADDLVRSALRAVLGSTVDDERLEVDFTALGMDSLGVVEFRDELSSRVGAPVPATLVFDHPTPRAVIEYLSSHQEGPATAGTDDGAERSTRTTDDDVVIVSTAGRWPSGTESPEALWEGLCAGHDLTGPLPADRGWELESLRITDPSGDSAPMRGGFLYDAADFDADFFGIGPREAAAMDPQQRLTLESTWSCIYRAGIRVRDLRGSATGVFIGAVAQEYGPRMAAADSSTRGHVLTGTTSSVVSGRVAYHFGFHGPTLTVDTACSSSLVALHLARRALQSGDCDLAVAGGVTVMSTPGMFTEFDRQGGLAADGRCKPFSDDADGTSWGEAVVTVLLERRADAIANGHRILATVRGSAINSDGASNGLTAPSGLAQQRVIRAALRDAGVRADEVAVVETHGTGTALGDPIEAGALAATYGRAPGRSQPVLIGSVKANTGHTQAAAGLTGVVKMLGALRTGIVPSTINVDTPTHLFDWRDSNLSIHRGHQPASWPTENGERIGAVSSFGISGTNAHVILQHAPAEDVPECPAEVHPDAPIIFSARSGDALRHYASRLSEALSSADGDHPAIVGELARIDGAFSHRAVVHGPRDAMVAALRTIADGGISPNAAIAGIAGIGSRTRAFVFSGQGSQRLEMGLALAKSQPKFAARLHAVADYLDNHLPEPLLDVLAGNAVTGRVDDTRYAQPGIFAVEVALCEWLGDLGVRADYVAGHSVGELAAAYVAGMMSLDDACRVVTARGALMAAVTTAGAMAAIEADEAETRAAIAAINGVGIAAINAPLSTVISGDVAAVTDVSQKFRESGRKVRALTVSHAFHSHHMESALAEFRQVVETVNFAAPTIPLVSGLTGEIVTEATTLDADYWVSHLRDTVRFADVVQTLRREGVHTFLEIGPSAAVAPMIDQTLAASTPAPSDPPGGSDYLVVSTFTHRHAEPTAIMRTLEALYLDGVDVAWPAVMPSKPVDSQPSPDYPFTRKRFWSSGEAATPGRHAILGSVVRGADGGLLGVGAVSGATIPWVDDHRIGGTVLFAGTGFLDLAAYAAREISGEVIEINLIAPMLLADSDRLVEIRVDPADDGQSQPEWSFEIRSRTATSDWIQHAAGRIGASDAAPGHPRSDVTSGFDSEQPTPPEDLYRELRSAGYEYGPALRNVAECQPSPEVSYCRITMPPSAAMSEYLLHPAMMDAALHTLVLTMVREGLGRVIPAQFIGIRIHQVPPRTTYARLTRTGTYSAAIAVFAPDGTRVADIDEVVMLPVATGQQQLAGSPGMIIWEDGRVVSDSIDPDFAVATISDRPGETLGEVAGTIAGRVILLPQTQGGSALPEAVHSQLHRYTAVLREWVSDGWWAQSELIVVIPNSTAAQDDPYGPIGLRPVRGLVRAAQLEHPGRFRLVTTDAPVDPGMVAAAASSDTSSEITLFADRIRRPTTVPVEIDETRRPDLRDGTVLVTGASGGLAPTVCRYLAESAGVRSFLLVGGRRSPDGLADELRSAGAQVEVVRCDLSDGAAVADLVAAAPPTAPLHAVFHLAGTLDDALLSNITADALDTVLRSKADSAWHLHTATAGIDLRAFVLFSSMVATTGNVGQGAYAAANAFLDGLAAARHAAGLTATSIAWGLWSGTEGMGESLTSAARTRLEQSGVGTVNAADATTMLDAALASTSIHVLASSAWPHCLSEQIRPPRQELTEDPSTPRASTNAPPPGAGRDPHQPPQPTTADVARFVRTAVASALGFHSPSEVDPHRGFLDMGVDSLAAVELRNQISRAYALTLPATLILDQPTVNDVVAFVSGLLNERSDSTDTSPEAPTFDLDDLLAHVDRLSSTLESAAAGHLANQLRALSDKLSPAARVAGADLTSTTDDEMFALIDDELGLSRNEAR</sequence>
<dbReference type="InterPro" id="IPR014030">
    <property type="entry name" value="Ketoacyl_synth_N"/>
</dbReference>
<dbReference type="InterPro" id="IPR014043">
    <property type="entry name" value="Acyl_transferase_dom"/>
</dbReference>
<dbReference type="Pfam" id="PF00550">
    <property type="entry name" value="PP-binding"/>
    <property type="match status" value="2"/>
</dbReference>
<dbReference type="InterPro" id="IPR020806">
    <property type="entry name" value="PKS_PP-bd"/>
</dbReference>
<dbReference type="SUPFAM" id="SSF53901">
    <property type="entry name" value="Thiolase-like"/>
    <property type="match status" value="2"/>
</dbReference>
<dbReference type="SMART" id="SM00825">
    <property type="entry name" value="PKS_KS"/>
    <property type="match status" value="2"/>
</dbReference>
<dbReference type="InterPro" id="IPR049551">
    <property type="entry name" value="PKS_DH_C"/>
</dbReference>
<dbReference type="InterPro" id="IPR016036">
    <property type="entry name" value="Malonyl_transacylase_ACP-bd"/>
</dbReference>
<dbReference type="InterPro" id="IPR018201">
    <property type="entry name" value="Ketoacyl_synth_AS"/>
</dbReference>
<dbReference type="PROSITE" id="PS00012">
    <property type="entry name" value="PHOSPHOPANTETHEINE"/>
    <property type="match status" value="1"/>
</dbReference>
<evidence type="ECO:0000259" key="7">
    <source>
        <dbReference type="PROSITE" id="PS50075"/>
    </source>
</evidence>
<evidence type="ECO:0000313" key="10">
    <source>
        <dbReference type="EMBL" id="GAB20714.1"/>
    </source>
</evidence>
<dbReference type="STRING" id="1077974.GOEFS_125_00030"/>
<feature type="compositionally biased region" description="Polar residues" evidence="6">
    <location>
        <begin position="2594"/>
        <end position="2603"/>
    </location>
</feature>
<dbReference type="InterPro" id="IPR036736">
    <property type="entry name" value="ACP-like_sf"/>
</dbReference>
<dbReference type="SMART" id="SM00827">
    <property type="entry name" value="PKS_AT"/>
    <property type="match status" value="2"/>
</dbReference>
<dbReference type="PROSITE" id="PS52019">
    <property type="entry name" value="PKS_MFAS_DH"/>
    <property type="match status" value="1"/>
</dbReference>
<accession>H0R6L3</accession>
<feature type="compositionally biased region" description="Polar residues" evidence="6">
    <location>
        <begin position="883"/>
        <end position="895"/>
    </location>
</feature>
<dbReference type="SUPFAM" id="SSF55048">
    <property type="entry name" value="Probable ACP-binding domain of malonyl-CoA ACP transacylase"/>
    <property type="match status" value="2"/>
</dbReference>
<dbReference type="PANTHER" id="PTHR43775">
    <property type="entry name" value="FATTY ACID SYNTHASE"/>
    <property type="match status" value="1"/>
</dbReference>
<dbReference type="Pfam" id="PF08659">
    <property type="entry name" value="KR"/>
    <property type="match status" value="1"/>
</dbReference>
<comment type="caution">
    <text evidence="10">The sequence shown here is derived from an EMBL/GenBank/DDBJ whole genome shotgun (WGS) entry which is preliminary data.</text>
</comment>
<dbReference type="SUPFAM" id="SSF51735">
    <property type="entry name" value="NAD(P)-binding Rossmann-fold domains"/>
    <property type="match status" value="2"/>
</dbReference>
<dbReference type="SUPFAM" id="SSF47336">
    <property type="entry name" value="ACP-like"/>
    <property type="match status" value="2"/>
</dbReference>